<evidence type="ECO:0000313" key="2">
    <source>
        <dbReference type="Proteomes" id="UP000075880"/>
    </source>
</evidence>
<name>A0AAG5D4I3_ANOAO</name>
<organism evidence="1 2">
    <name type="scientific">Anopheles atroparvus</name>
    <name type="common">European mosquito</name>
    <dbReference type="NCBI Taxonomy" id="41427"/>
    <lineage>
        <taxon>Eukaryota</taxon>
        <taxon>Metazoa</taxon>
        <taxon>Ecdysozoa</taxon>
        <taxon>Arthropoda</taxon>
        <taxon>Hexapoda</taxon>
        <taxon>Insecta</taxon>
        <taxon>Pterygota</taxon>
        <taxon>Neoptera</taxon>
        <taxon>Endopterygota</taxon>
        <taxon>Diptera</taxon>
        <taxon>Nematocera</taxon>
        <taxon>Culicoidea</taxon>
        <taxon>Culicidae</taxon>
        <taxon>Anophelinae</taxon>
        <taxon>Anopheles</taxon>
    </lineage>
</organism>
<evidence type="ECO:0000313" key="1">
    <source>
        <dbReference type="EnsemblMetazoa" id="ENSAATROPP006197"/>
    </source>
</evidence>
<proteinExistence type="predicted"/>
<accession>A0AAG5D4I3</accession>
<dbReference type="EnsemblMetazoa" id="ENSAATROPT006880">
    <property type="protein sequence ID" value="ENSAATROPP006197"/>
    <property type="gene ID" value="ENSAATROPG005596"/>
</dbReference>
<reference evidence="1" key="1">
    <citation type="submission" date="2024-04" db="UniProtKB">
        <authorList>
            <consortium name="EnsemblMetazoa"/>
        </authorList>
    </citation>
    <scope>IDENTIFICATION</scope>
    <source>
        <strain evidence="1">EBRO</strain>
    </source>
</reference>
<protein>
    <submittedName>
        <fullName evidence="1">Uncharacterized protein</fullName>
    </submittedName>
</protein>
<dbReference type="Proteomes" id="UP000075880">
    <property type="component" value="Unassembled WGS sequence"/>
</dbReference>
<dbReference type="AlphaFoldDB" id="A0AAG5D4I3"/>
<keyword evidence="2" id="KW-1185">Reference proteome</keyword>
<sequence length="53" mass="6189">MKKKTHTHTCAREITGQAKAVCGKVHDAFRRRPLTTIEVKLPRIMINVQRKQY</sequence>